<evidence type="ECO:0000313" key="5">
    <source>
        <dbReference type="Proteomes" id="UP001236415"/>
    </source>
</evidence>
<evidence type="ECO:0000313" key="4">
    <source>
        <dbReference type="EMBL" id="WIV19859.1"/>
    </source>
</evidence>
<organism evidence="4 5">
    <name type="scientific">Paenibacillus polygoni</name>
    <dbReference type="NCBI Taxonomy" id="3050112"/>
    <lineage>
        <taxon>Bacteria</taxon>
        <taxon>Bacillati</taxon>
        <taxon>Bacillota</taxon>
        <taxon>Bacilli</taxon>
        <taxon>Bacillales</taxon>
        <taxon>Paenibacillaceae</taxon>
        <taxon>Paenibacillus</taxon>
    </lineage>
</organism>
<dbReference type="RefSeq" id="WP_285746288.1">
    <property type="nucleotide sequence ID" value="NZ_CP127162.1"/>
</dbReference>
<feature type="domain" description="DUF4097" evidence="3">
    <location>
        <begin position="145"/>
        <end position="214"/>
    </location>
</feature>
<dbReference type="PROSITE" id="PS51257">
    <property type="entry name" value="PROKAR_LIPOPROTEIN"/>
    <property type="match status" value="1"/>
</dbReference>
<accession>A0ABY8X599</accession>
<feature type="compositionally biased region" description="Polar residues" evidence="1">
    <location>
        <begin position="25"/>
        <end position="63"/>
    </location>
</feature>
<reference evidence="4 5" key="1">
    <citation type="submission" date="2023-06" db="EMBL/GenBank/DDBJ databases">
        <title>Paenibacillus polygonum sp. nov., an endophytic bacterium, isolated from Polygonum lapathifolium L. in Nanji Wetland National Nature Reserve, South of Poyang Lake, Jiangxi Province, China.</title>
        <authorList>
            <person name="Yu Z."/>
        </authorList>
    </citation>
    <scope>NUCLEOTIDE SEQUENCE [LARGE SCALE GENOMIC DNA]</scope>
    <source>
        <strain evidence="4 5">C31</strain>
    </source>
</reference>
<proteinExistence type="predicted"/>
<keyword evidence="2" id="KW-0732">Signal</keyword>
<keyword evidence="5" id="KW-1185">Reference proteome</keyword>
<name>A0ABY8X599_9BACL</name>
<protein>
    <submittedName>
        <fullName evidence="4">DUF4097 family beta strand repeat-containing protein</fullName>
    </submittedName>
</protein>
<feature type="region of interest" description="Disordered" evidence="1">
    <location>
        <begin position="22"/>
        <end position="63"/>
    </location>
</feature>
<dbReference type="EMBL" id="CP127162">
    <property type="protein sequence ID" value="WIV19859.1"/>
    <property type="molecule type" value="Genomic_DNA"/>
</dbReference>
<evidence type="ECO:0000259" key="3">
    <source>
        <dbReference type="Pfam" id="PF13349"/>
    </source>
</evidence>
<dbReference type="Pfam" id="PF13349">
    <property type="entry name" value="DUF4097"/>
    <property type="match status" value="1"/>
</dbReference>
<evidence type="ECO:0000256" key="2">
    <source>
        <dbReference type="SAM" id="SignalP"/>
    </source>
</evidence>
<feature type="chain" id="PRO_5045426881" evidence="2">
    <location>
        <begin position="18"/>
        <end position="272"/>
    </location>
</feature>
<gene>
    <name evidence="4" type="ORF">QPK24_03725</name>
</gene>
<sequence>MKKLFFALFATMLLLSACDKENTNDDSPVQNDSSVQNDTAVHPSQDSNQDNAVNPPTTSSAGRSTYTKELNAADIHSIEVSQHYIGNIFIKMEQNTDHITATLNNEEINAETAPELVLSTNSQTLIAEVRVPGDIDANSNHTGANPNHVKLNLTLIIPEKAYEHISLITQSGNITVERLNTKTMEIKTDAGNLDMKQVSTSQLNAESGAGDIFFQTDTPEAFTFLAGTGSGKLELLGEVIEQTASSEPDHTIGSGANEARLVTGAGIVRVYQ</sequence>
<dbReference type="Proteomes" id="UP001236415">
    <property type="component" value="Chromosome"/>
</dbReference>
<evidence type="ECO:0000256" key="1">
    <source>
        <dbReference type="SAM" id="MobiDB-lite"/>
    </source>
</evidence>
<feature type="signal peptide" evidence="2">
    <location>
        <begin position="1"/>
        <end position="17"/>
    </location>
</feature>
<dbReference type="InterPro" id="IPR025164">
    <property type="entry name" value="Toastrack_DUF4097"/>
</dbReference>